<keyword evidence="7" id="KW-0547">Nucleotide-binding</keyword>
<dbReference type="InterPro" id="IPR015813">
    <property type="entry name" value="Pyrv/PenolPyrv_kinase-like_dom"/>
</dbReference>
<feature type="active site" description="Proton donor" evidence="12">
    <location>
        <position position="827"/>
    </location>
</feature>
<dbReference type="AlphaFoldDB" id="A0A192H1U1"/>
<keyword evidence="19" id="KW-1185">Reference proteome</keyword>
<evidence type="ECO:0000256" key="5">
    <source>
        <dbReference type="ARBA" id="ARBA00022679"/>
    </source>
</evidence>
<dbReference type="STRING" id="375175.AYR53_05765"/>
<dbReference type="InterPro" id="IPR018274">
    <property type="entry name" value="PEP_util_AS"/>
</dbReference>
<dbReference type="NCBIfam" id="NF004531">
    <property type="entry name" value="PRK05878.1"/>
    <property type="match status" value="1"/>
</dbReference>
<dbReference type="PIRSF" id="PIRSF000853">
    <property type="entry name" value="PPDK"/>
    <property type="match status" value="1"/>
</dbReference>
<feature type="binding site" evidence="14">
    <location>
        <position position="741"/>
    </location>
    <ligand>
        <name>Mg(2+)</name>
        <dbReference type="ChEBI" id="CHEBI:18420"/>
    </ligand>
</feature>
<feature type="binding site" evidence="13">
    <location>
        <position position="558"/>
    </location>
    <ligand>
        <name>substrate</name>
    </ligand>
</feature>
<feature type="domain" description="Pyruvate phosphate dikinase AMP/ATP-binding" evidence="16">
    <location>
        <begin position="55"/>
        <end position="290"/>
    </location>
</feature>
<keyword evidence="6 14" id="KW-0479">Metal-binding</keyword>
<evidence type="ECO:0000313" key="19">
    <source>
        <dbReference type="Proteomes" id="UP000078582"/>
    </source>
</evidence>
<gene>
    <name evidence="18" type="ORF">AYR53_05765</name>
</gene>
<dbReference type="Pfam" id="PF02896">
    <property type="entry name" value="PEP-utilizers_C"/>
    <property type="match status" value="1"/>
</dbReference>
<organism evidence="18 19">
    <name type="scientific">Loigolactobacillus backii</name>
    <dbReference type="NCBI Taxonomy" id="375175"/>
    <lineage>
        <taxon>Bacteria</taxon>
        <taxon>Bacillati</taxon>
        <taxon>Bacillota</taxon>
        <taxon>Bacilli</taxon>
        <taxon>Lactobacillales</taxon>
        <taxon>Lactobacillaceae</taxon>
        <taxon>Loigolactobacillus</taxon>
    </lineage>
</organism>
<keyword evidence="9" id="KW-0067">ATP-binding</keyword>
<dbReference type="NCBIfam" id="TIGR01828">
    <property type="entry name" value="pyru_phos_dikin"/>
    <property type="match status" value="1"/>
</dbReference>
<feature type="domain" description="PEP-utilising enzyme mobile" evidence="15">
    <location>
        <begin position="421"/>
        <end position="500"/>
    </location>
</feature>
<dbReference type="PANTHER" id="PTHR22931">
    <property type="entry name" value="PHOSPHOENOLPYRUVATE DIKINASE-RELATED"/>
    <property type="match status" value="1"/>
</dbReference>
<feature type="binding site" evidence="13">
    <location>
        <position position="762"/>
    </location>
    <ligand>
        <name>substrate</name>
    </ligand>
</feature>
<dbReference type="RefSeq" id="WP_068281164.1">
    <property type="nucleotide sequence ID" value="NZ_CP014873.1"/>
</dbReference>
<feature type="binding site" evidence="14">
    <location>
        <position position="765"/>
    </location>
    <ligand>
        <name>Mg(2+)</name>
        <dbReference type="ChEBI" id="CHEBI:18420"/>
    </ligand>
</feature>
<accession>A0A192H1U1</accession>
<evidence type="ECO:0000256" key="6">
    <source>
        <dbReference type="ARBA" id="ARBA00022723"/>
    </source>
</evidence>
<dbReference type="Gene3D" id="3.50.30.10">
    <property type="entry name" value="Phosphohistidine domain"/>
    <property type="match status" value="1"/>
</dbReference>
<evidence type="ECO:0000256" key="7">
    <source>
        <dbReference type="ARBA" id="ARBA00022741"/>
    </source>
</evidence>
<dbReference type="Pfam" id="PF00391">
    <property type="entry name" value="PEP-utilizers"/>
    <property type="match status" value="1"/>
</dbReference>
<dbReference type="InterPro" id="IPR000121">
    <property type="entry name" value="PEP_util_C"/>
</dbReference>
<sequence length="883" mass="97212">MKQIYFFAEGNRDMRALLGGKGANLAEMTGLGLPVPSGFTVTTDACHQYQTNNNNMTSQLEEELKDALQHLEEQTGKLFDNTANPLLVSVRSGAAISMPGMMDTILNLGLNDQTVLGLAKQTNNERFAWDCYRRLLQMFGNVVFGIPEKTFDNEMTKLKQAKHYQSDLELTTADLKQLAQQFKALYTATEHKAFPQNPHEQLQLAVDAVFSSWQNNRAKVYRKLHGIPETLGTAVNVQMMAFGNSGQDSGTGVAFTRNPVTGEAKLFGEFLKNAQGEDVVSGLRTPQPIHELADSDPEIYQQFVDSVQELENHYRDMQDVEFTIEHGKLYFLQTRNGKRTPKAAVQIAVDLVEEGKISEAEALMRVDPEQITQLLHPEFAVDDLKGKAALAKGLPASPGAASGQIYFTAASAKAAHEAGHQVVLVRQDTSPEDIEGMVVSEAIVTSRGGMTSHAAVVARGMGKCGVVGCAAITIESDKSVKIGEQTFHEGDNLSVDGTTGKLYAGILSTTKAAQDPNLQKFLQWAQKNGNVDVFANADTPADFEQALRFGAKGIGLTRTEHMFFKSERLFQMRRLIIARTADDRIDPLNKLREMQQKDFVALYRLAEGKNVTIRLLDPPLHEFLPHDEVELKEVATAMNVSVDKLRNRVAELKEVNPMLGHRGCRLAVTYPDIYEMQVTAIANAALQVRSEGINVKPHIMIPLIGSLVEMRWVKDRLVAKLNEVFATTKQPLHYQIGTMIEMPRACLVADQIAQEADFFSFGTNDLTQLTYGFSRDDSGSFLPDYIEKGLLPADPFKSLDQEGVGALMKMAVNGGRKEKRSLPIGVCGELGGDPESIKFFDAIGIDYVSCSPYRVPVAVLASAQAAINRRHQPSFAKSTPTTH</sequence>
<dbReference type="GO" id="GO:0016301">
    <property type="term" value="F:kinase activity"/>
    <property type="evidence" value="ECO:0007669"/>
    <property type="project" value="UniProtKB-UniRule"/>
</dbReference>
<dbReference type="SUPFAM" id="SSF52009">
    <property type="entry name" value="Phosphohistidine domain"/>
    <property type="match status" value="1"/>
</dbReference>
<evidence type="ECO:0000256" key="12">
    <source>
        <dbReference type="PIRSR" id="PIRSR000853-1"/>
    </source>
</evidence>
<feature type="domain" description="Pyruvate phosphate dikinase AMP/ATP-binding" evidence="16">
    <location>
        <begin position="301"/>
        <end position="353"/>
    </location>
</feature>
<feature type="binding site" evidence="13">
    <location>
        <position position="741"/>
    </location>
    <ligand>
        <name>substrate</name>
    </ligand>
</feature>
<dbReference type="InterPro" id="IPR002192">
    <property type="entry name" value="PPDK_AMP/ATP-bd"/>
</dbReference>
<evidence type="ECO:0000259" key="15">
    <source>
        <dbReference type="Pfam" id="PF00391"/>
    </source>
</evidence>
<dbReference type="PROSITE" id="PS00370">
    <property type="entry name" value="PEP_ENZYMES_PHOS_SITE"/>
    <property type="match status" value="1"/>
</dbReference>
<dbReference type="Gene3D" id="1.20.80.30">
    <property type="match status" value="1"/>
</dbReference>
<dbReference type="Pfam" id="PF01326">
    <property type="entry name" value="PPDK_N"/>
    <property type="match status" value="2"/>
</dbReference>
<feature type="active site" description="Tele-phosphohistidine intermediate" evidence="12">
    <location>
        <position position="453"/>
    </location>
</feature>
<evidence type="ECO:0000256" key="2">
    <source>
        <dbReference type="ARBA" id="ARBA00007837"/>
    </source>
</evidence>
<keyword evidence="5" id="KW-0808">Transferase</keyword>
<dbReference type="GO" id="GO:0005524">
    <property type="term" value="F:ATP binding"/>
    <property type="evidence" value="ECO:0007669"/>
    <property type="project" value="UniProtKB-UniRule"/>
</dbReference>
<keyword evidence="8 18" id="KW-0418">Kinase</keyword>
<keyword evidence="18" id="KW-0670">Pyruvate</keyword>
<feature type="binding site" evidence="13">
    <location>
        <position position="763"/>
    </location>
    <ligand>
        <name>substrate</name>
    </ligand>
</feature>
<dbReference type="Gene3D" id="1.10.189.10">
    <property type="entry name" value="Pyruvate Phosphate Dikinase, domain 2"/>
    <property type="match status" value="1"/>
</dbReference>
<evidence type="ECO:0000256" key="1">
    <source>
        <dbReference type="ARBA" id="ARBA00001946"/>
    </source>
</evidence>
<dbReference type="InterPro" id="IPR013815">
    <property type="entry name" value="ATP_grasp_subdomain_1"/>
</dbReference>
<evidence type="ECO:0000259" key="17">
    <source>
        <dbReference type="Pfam" id="PF02896"/>
    </source>
</evidence>
<feature type="binding site" evidence="13">
    <location>
        <position position="764"/>
    </location>
    <ligand>
        <name>substrate</name>
    </ligand>
</feature>
<evidence type="ECO:0000256" key="8">
    <source>
        <dbReference type="ARBA" id="ARBA00022777"/>
    </source>
</evidence>
<dbReference type="Proteomes" id="UP000078582">
    <property type="component" value="Chromosome"/>
</dbReference>
<evidence type="ECO:0000256" key="10">
    <source>
        <dbReference type="ARBA" id="ARBA00022842"/>
    </source>
</evidence>
<feature type="domain" description="PEP-utilising enzyme C-terminal" evidence="17">
    <location>
        <begin position="517"/>
        <end position="864"/>
    </location>
</feature>
<reference evidence="18 19" key="1">
    <citation type="submission" date="2016-03" db="EMBL/GenBank/DDBJ databases">
        <title>Pediococcus and Lactobacillus from brewery environment - whole genome sequencing and assembly.</title>
        <authorList>
            <person name="Behr J."/>
            <person name="Geissler A.J."/>
            <person name="Vogel R.F."/>
        </authorList>
    </citation>
    <scope>NUCLEOTIDE SEQUENCE [LARGE SCALE GENOMIC DNA]</scope>
    <source>
        <strain evidence="18 19">TMW 1.1989</strain>
    </source>
</reference>
<comment type="catalytic activity">
    <reaction evidence="11">
        <text>pyruvate + phosphate + ATP = phosphoenolpyruvate + AMP + diphosphate + H(+)</text>
        <dbReference type="Rhea" id="RHEA:10756"/>
        <dbReference type="ChEBI" id="CHEBI:15361"/>
        <dbReference type="ChEBI" id="CHEBI:15378"/>
        <dbReference type="ChEBI" id="CHEBI:30616"/>
        <dbReference type="ChEBI" id="CHEBI:33019"/>
        <dbReference type="ChEBI" id="CHEBI:43474"/>
        <dbReference type="ChEBI" id="CHEBI:58702"/>
        <dbReference type="ChEBI" id="CHEBI:456215"/>
        <dbReference type="EC" id="2.7.9.1"/>
    </reaction>
</comment>
<dbReference type="GO" id="GO:0050242">
    <property type="term" value="F:pyruvate, phosphate dikinase activity"/>
    <property type="evidence" value="ECO:0007669"/>
    <property type="project" value="UniProtKB-UniRule"/>
</dbReference>
<dbReference type="InterPro" id="IPR010121">
    <property type="entry name" value="Pyruvate_phosphate_dikinase"/>
</dbReference>
<dbReference type="Gene3D" id="3.20.20.60">
    <property type="entry name" value="Phosphoenolpyruvate-binding domains"/>
    <property type="match status" value="1"/>
</dbReference>
<feature type="binding site" evidence="13">
    <location>
        <position position="614"/>
    </location>
    <ligand>
        <name>substrate</name>
    </ligand>
</feature>
<evidence type="ECO:0000256" key="4">
    <source>
        <dbReference type="ARBA" id="ARBA00020138"/>
    </source>
</evidence>
<protein>
    <recommendedName>
        <fullName evidence="4 11">Pyruvate, phosphate dikinase</fullName>
        <ecNumber evidence="3 11">2.7.9.1</ecNumber>
    </recommendedName>
</protein>
<dbReference type="InterPro" id="IPR040442">
    <property type="entry name" value="Pyrv_kinase-like_dom_sf"/>
</dbReference>
<dbReference type="OrthoDB" id="9765468at2"/>
<dbReference type="InterPro" id="IPR036637">
    <property type="entry name" value="Phosphohistidine_dom_sf"/>
</dbReference>
<proteinExistence type="inferred from homology"/>
<evidence type="ECO:0000256" key="9">
    <source>
        <dbReference type="ARBA" id="ARBA00022840"/>
    </source>
</evidence>
<dbReference type="PANTHER" id="PTHR22931:SF9">
    <property type="entry name" value="PYRUVATE, PHOSPHATE DIKINASE 1, CHLOROPLASTIC"/>
    <property type="match status" value="1"/>
</dbReference>
<evidence type="ECO:0000256" key="14">
    <source>
        <dbReference type="PIRSR" id="PIRSR000853-3"/>
    </source>
</evidence>
<evidence type="ECO:0000256" key="13">
    <source>
        <dbReference type="PIRSR" id="PIRSR000853-2"/>
    </source>
</evidence>
<evidence type="ECO:0000256" key="3">
    <source>
        <dbReference type="ARBA" id="ARBA00011994"/>
    </source>
</evidence>
<evidence type="ECO:0000259" key="16">
    <source>
        <dbReference type="Pfam" id="PF01326"/>
    </source>
</evidence>
<comment type="similarity">
    <text evidence="2 11">Belongs to the PEP-utilizing enzyme family.</text>
</comment>
<dbReference type="InterPro" id="IPR008279">
    <property type="entry name" value="PEP-util_enz_mobile_dom"/>
</dbReference>
<dbReference type="EMBL" id="CP014873">
    <property type="protein sequence ID" value="ANK62330.1"/>
    <property type="molecule type" value="Genomic_DNA"/>
</dbReference>
<name>A0A192H1U1_9LACO</name>
<dbReference type="SUPFAM" id="SSF56059">
    <property type="entry name" value="Glutathione synthetase ATP-binding domain-like"/>
    <property type="match status" value="1"/>
</dbReference>
<feature type="binding site" evidence="13">
    <location>
        <position position="765"/>
    </location>
    <ligand>
        <name>substrate</name>
    </ligand>
</feature>
<dbReference type="Gene3D" id="3.30.1490.20">
    <property type="entry name" value="ATP-grasp fold, A domain"/>
    <property type="match status" value="1"/>
</dbReference>
<dbReference type="GO" id="GO:0046872">
    <property type="term" value="F:metal ion binding"/>
    <property type="evidence" value="ECO:0007669"/>
    <property type="project" value="UniProtKB-UniRule"/>
</dbReference>
<dbReference type="GeneID" id="42981755"/>
<dbReference type="EC" id="2.7.9.1" evidence="3 11"/>
<dbReference type="InterPro" id="IPR023151">
    <property type="entry name" value="PEP_util_CS"/>
</dbReference>
<evidence type="ECO:0000313" key="18">
    <source>
        <dbReference type="EMBL" id="ANK62330.1"/>
    </source>
</evidence>
<evidence type="ECO:0000256" key="11">
    <source>
        <dbReference type="PIRNR" id="PIRNR000853"/>
    </source>
</evidence>
<comment type="cofactor">
    <cofactor evidence="1 11 14">
        <name>Mg(2+)</name>
        <dbReference type="ChEBI" id="CHEBI:18420"/>
    </cofactor>
</comment>
<dbReference type="SUPFAM" id="SSF51621">
    <property type="entry name" value="Phosphoenolpyruvate/pyruvate domain"/>
    <property type="match status" value="1"/>
</dbReference>
<dbReference type="Gene3D" id="3.30.470.20">
    <property type="entry name" value="ATP-grasp fold, B domain"/>
    <property type="match status" value="1"/>
</dbReference>
<keyword evidence="10 14" id="KW-0460">Magnesium</keyword>
<dbReference type="PROSITE" id="PS00742">
    <property type="entry name" value="PEP_ENZYMES_2"/>
    <property type="match status" value="1"/>
</dbReference>